<name>A0A9Q9AX54_9PEZI</name>
<dbReference type="Proteomes" id="UP001056384">
    <property type="component" value="Chromosome 6"/>
</dbReference>
<keyword evidence="4 5" id="KW-0472">Membrane</keyword>
<feature type="transmembrane region" description="Helical" evidence="5">
    <location>
        <begin position="424"/>
        <end position="445"/>
    </location>
</feature>
<evidence type="ECO:0000313" key="6">
    <source>
        <dbReference type="EMBL" id="USW54115.1"/>
    </source>
</evidence>
<proteinExistence type="predicted"/>
<dbReference type="InterPro" id="IPR045863">
    <property type="entry name" value="CorA_TM1_TM2"/>
</dbReference>
<dbReference type="InterPro" id="IPR002523">
    <property type="entry name" value="MgTranspt_CorA/ZnTranspt_ZntB"/>
</dbReference>
<dbReference type="Gene3D" id="1.20.58.340">
    <property type="entry name" value="Magnesium transport protein CorA, transmembrane region"/>
    <property type="match status" value="1"/>
</dbReference>
<evidence type="ECO:0000256" key="1">
    <source>
        <dbReference type="ARBA" id="ARBA00004141"/>
    </source>
</evidence>
<dbReference type="AlphaFoldDB" id="A0A9Q9AX54"/>
<keyword evidence="2 5" id="KW-0812">Transmembrane</keyword>
<accession>A0A9Q9AX54</accession>
<keyword evidence="3 5" id="KW-1133">Transmembrane helix</keyword>
<dbReference type="Pfam" id="PF01544">
    <property type="entry name" value="CorA"/>
    <property type="match status" value="1"/>
</dbReference>
<gene>
    <name evidence="6" type="ORF">Slin15195_G074340</name>
</gene>
<evidence type="ECO:0000256" key="4">
    <source>
        <dbReference type="ARBA" id="ARBA00023136"/>
    </source>
</evidence>
<feature type="transmembrane region" description="Helical" evidence="5">
    <location>
        <begin position="390"/>
        <end position="412"/>
    </location>
</feature>
<dbReference type="GO" id="GO:0046873">
    <property type="term" value="F:metal ion transmembrane transporter activity"/>
    <property type="evidence" value="ECO:0007669"/>
    <property type="project" value="InterPro"/>
</dbReference>
<keyword evidence="7" id="KW-1185">Reference proteome</keyword>
<dbReference type="SUPFAM" id="SSF144083">
    <property type="entry name" value="Magnesium transport protein CorA, transmembrane region"/>
    <property type="match status" value="1"/>
</dbReference>
<protein>
    <submittedName>
        <fullName evidence="6">Mg2+ transporter protein, CorA-like/Zinc transport protein ZntB</fullName>
    </submittedName>
</protein>
<dbReference type="OrthoDB" id="3231000at2759"/>
<evidence type="ECO:0000256" key="5">
    <source>
        <dbReference type="SAM" id="Phobius"/>
    </source>
</evidence>
<reference evidence="6" key="1">
    <citation type="submission" date="2022-06" db="EMBL/GenBank/DDBJ databases">
        <title>Complete genome sequences of two strains of the flax pathogen Septoria linicola.</title>
        <authorList>
            <person name="Lapalu N."/>
            <person name="Simon A."/>
            <person name="Demenou B."/>
            <person name="Paumier D."/>
            <person name="Guillot M.-P."/>
            <person name="Gout L."/>
            <person name="Valade R."/>
        </authorList>
    </citation>
    <scope>NUCLEOTIDE SEQUENCE</scope>
    <source>
        <strain evidence="6">SE15195</strain>
    </source>
</reference>
<sequence length="475" mass="53327">MSPSIRAIGASTADKADYLAELRSLLGGTYDHFLRPLRPRRAPVLSFTEPGGEKWLTCKALDQVLACQHYLSVVERGVIVLSDIDETWVDWLGARYDMDPQFFVHHLLKRERGITLNAPRTEAPSAASGFSESAEGFRWWTIAGQDDGDFHIVRPDAVPDHGKQYLSFYRLSKDLHLVLLDRPKSYAHVWSRTPSFTKHPRWQQDSIEHGPSPIEDLYSMICTFFAKERNSTLLACVPLPVTAPCDKNHALGMLCWRLAFAAPSQTLASAALDVDRLGFDAIEKPSIGVLTSLSACRRRLKSLRAAIEMREKEVNRRSWAVALYDGCPRDLPQDGTSVVNRESTTEQYVQLLSETDRLVPSLNDSFQILIGAMAVLDSDANKKQAERATLLTLLAAIYLPLSLATGIFGMNIREINGGRPTWRFVVFAVIILLIPSVLFVIYLFNKSAAKLGLIKVWSEFIPWQTRRNHSDSEET</sequence>
<comment type="subcellular location">
    <subcellularLocation>
        <location evidence="1">Membrane</location>
        <topology evidence="1">Multi-pass membrane protein</topology>
    </subcellularLocation>
</comment>
<evidence type="ECO:0000256" key="3">
    <source>
        <dbReference type="ARBA" id="ARBA00022989"/>
    </source>
</evidence>
<dbReference type="GO" id="GO:0016020">
    <property type="term" value="C:membrane"/>
    <property type="evidence" value="ECO:0007669"/>
    <property type="project" value="UniProtKB-SubCell"/>
</dbReference>
<organism evidence="6 7">
    <name type="scientific">Septoria linicola</name>
    <dbReference type="NCBI Taxonomy" id="215465"/>
    <lineage>
        <taxon>Eukaryota</taxon>
        <taxon>Fungi</taxon>
        <taxon>Dikarya</taxon>
        <taxon>Ascomycota</taxon>
        <taxon>Pezizomycotina</taxon>
        <taxon>Dothideomycetes</taxon>
        <taxon>Dothideomycetidae</taxon>
        <taxon>Mycosphaerellales</taxon>
        <taxon>Mycosphaerellaceae</taxon>
        <taxon>Septoria</taxon>
    </lineage>
</organism>
<evidence type="ECO:0000313" key="7">
    <source>
        <dbReference type="Proteomes" id="UP001056384"/>
    </source>
</evidence>
<evidence type="ECO:0000256" key="2">
    <source>
        <dbReference type="ARBA" id="ARBA00022692"/>
    </source>
</evidence>
<dbReference type="EMBL" id="CP099423">
    <property type="protein sequence ID" value="USW54115.1"/>
    <property type="molecule type" value="Genomic_DNA"/>
</dbReference>